<proteinExistence type="predicted"/>
<evidence type="ECO:0000313" key="1">
    <source>
        <dbReference type="EMBL" id="CAI0416416.1"/>
    </source>
</evidence>
<keyword evidence="2" id="KW-1185">Reference proteome</keyword>
<comment type="caution">
    <text evidence="1">The sequence shown here is derived from an EMBL/GenBank/DDBJ whole genome shotgun (WGS) entry which is preliminary data.</text>
</comment>
<evidence type="ECO:0000313" key="2">
    <source>
        <dbReference type="Proteomes" id="UP001154282"/>
    </source>
</evidence>
<dbReference type="AlphaFoldDB" id="A0AAV0K346"/>
<reference evidence="1" key="1">
    <citation type="submission" date="2022-08" db="EMBL/GenBank/DDBJ databases">
        <authorList>
            <person name="Gutierrez-Valencia J."/>
        </authorList>
    </citation>
    <scope>NUCLEOTIDE SEQUENCE</scope>
</reference>
<sequence>MLWQLMQRMKRIDLRRLLQKSLGKHWKRLSITTRFWSRMLNRLNLVVCLYPTIILPLRVRARLVMKELGRKVAMEGITTVSPVKIRNAVRELLGQKMSIGYSFSGWKNMGKETGEAYPGTSW</sequence>
<gene>
    <name evidence="1" type="ORF">LITE_LOCUS16962</name>
</gene>
<accession>A0AAV0K346</accession>
<name>A0AAV0K346_9ROSI</name>
<protein>
    <submittedName>
        <fullName evidence="1">Uncharacterized protein</fullName>
    </submittedName>
</protein>
<dbReference type="Proteomes" id="UP001154282">
    <property type="component" value="Unassembled WGS sequence"/>
</dbReference>
<organism evidence="1 2">
    <name type="scientific">Linum tenue</name>
    <dbReference type="NCBI Taxonomy" id="586396"/>
    <lineage>
        <taxon>Eukaryota</taxon>
        <taxon>Viridiplantae</taxon>
        <taxon>Streptophyta</taxon>
        <taxon>Embryophyta</taxon>
        <taxon>Tracheophyta</taxon>
        <taxon>Spermatophyta</taxon>
        <taxon>Magnoliopsida</taxon>
        <taxon>eudicotyledons</taxon>
        <taxon>Gunneridae</taxon>
        <taxon>Pentapetalae</taxon>
        <taxon>rosids</taxon>
        <taxon>fabids</taxon>
        <taxon>Malpighiales</taxon>
        <taxon>Linaceae</taxon>
        <taxon>Linum</taxon>
    </lineage>
</organism>
<dbReference type="EMBL" id="CAMGYJ010000005">
    <property type="protein sequence ID" value="CAI0416416.1"/>
    <property type="molecule type" value="Genomic_DNA"/>
</dbReference>